<dbReference type="AlphaFoldDB" id="A0A1N7Q7T8"/>
<proteinExistence type="predicted"/>
<evidence type="ECO:0000313" key="1">
    <source>
        <dbReference type="EMBL" id="SIT18922.1"/>
    </source>
</evidence>
<dbReference type="EMBL" id="FTOT01000007">
    <property type="protein sequence ID" value="SIT18922.1"/>
    <property type="molecule type" value="Genomic_DNA"/>
</dbReference>
<sequence>MVGHVYTVSGDVDAALRRLDQVEALLADILAQPALGARLGGPLAGWQVRHGGVGRALTVVYRVDGDWILVVLVAFGGQDWLTRSSDRNASTGW</sequence>
<evidence type="ECO:0000313" key="2">
    <source>
        <dbReference type="Proteomes" id="UP000186141"/>
    </source>
</evidence>
<reference evidence="1 2" key="1">
    <citation type="submission" date="2017-01" db="EMBL/GenBank/DDBJ databases">
        <authorList>
            <person name="Mah S.A."/>
            <person name="Swanson W.J."/>
            <person name="Moy G.W."/>
            <person name="Vacquier V.D."/>
        </authorList>
    </citation>
    <scope>NUCLEOTIDE SEQUENCE [LARGE SCALE GENOMIC DNA]</scope>
    <source>
        <strain evidence="1 2">DSM 26375</strain>
    </source>
</reference>
<keyword evidence="2" id="KW-1185">Reference proteome</keyword>
<name>A0A1N7Q7T8_9RHOB</name>
<evidence type="ECO:0008006" key="3">
    <source>
        <dbReference type="Google" id="ProtNLM"/>
    </source>
</evidence>
<protein>
    <recommendedName>
        <fullName evidence="3">ParE toxin of type II toxin-antitoxin system, parDE</fullName>
    </recommendedName>
</protein>
<gene>
    <name evidence="1" type="ORF">SAMN05421774_107198</name>
</gene>
<accession>A0A1N7Q7T8</accession>
<dbReference type="Proteomes" id="UP000186141">
    <property type="component" value="Unassembled WGS sequence"/>
</dbReference>
<organism evidence="1 2">
    <name type="scientific">Gemmobacter megaterium</name>
    <dbReference type="NCBI Taxonomy" id="1086013"/>
    <lineage>
        <taxon>Bacteria</taxon>
        <taxon>Pseudomonadati</taxon>
        <taxon>Pseudomonadota</taxon>
        <taxon>Alphaproteobacteria</taxon>
        <taxon>Rhodobacterales</taxon>
        <taxon>Paracoccaceae</taxon>
        <taxon>Gemmobacter</taxon>
    </lineage>
</organism>